<dbReference type="EMBL" id="CP003630">
    <property type="protein sequence ID" value="AFZ19425.1"/>
    <property type="molecule type" value="Genomic_DNA"/>
</dbReference>
<organism evidence="1 2">
    <name type="scientific">Allocoleopsis franciscana PCC 7113</name>
    <dbReference type="NCBI Taxonomy" id="1173027"/>
    <lineage>
        <taxon>Bacteria</taxon>
        <taxon>Bacillati</taxon>
        <taxon>Cyanobacteriota</taxon>
        <taxon>Cyanophyceae</taxon>
        <taxon>Coleofasciculales</taxon>
        <taxon>Coleofasciculaceae</taxon>
        <taxon>Allocoleopsis</taxon>
        <taxon>Allocoleopsis franciscana</taxon>
    </lineage>
</organism>
<dbReference type="RefSeq" id="WP_015183566.1">
    <property type="nucleotide sequence ID" value="NC_019738.1"/>
</dbReference>
<sequence length="71" mass="7772">MYQYAPTLQFVTPRWLVMAMKQHASADAPKKANTKGRARRNGTLLAQREYLVGVVCDCGLSSGELAQSTNA</sequence>
<dbReference type="Proteomes" id="UP000010471">
    <property type="component" value="Chromosome"/>
</dbReference>
<gene>
    <name evidence="1" type="ORF">Mic7113_3705</name>
</gene>
<dbReference type="KEGG" id="mic:Mic7113_3705"/>
<proteinExistence type="predicted"/>
<accession>K9WG88</accession>
<name>K9WG88_9CYAN</name>
<keyword evidence="2" id="KW-1185">Reference proteome</keyword>
<protein>
    <submittedName>
        <fullName evidence="1">Uncharacterized protein</fullName>
    </submittedName>
</protein>
<evidence type="ECO:0000313" key="2">
    <source>
        <dbReference type="Proteomes" id="UP000010471"/>
    </source>
</evidence>
<reference evidence="1 2" key="1">
    <citation type="submission" date="2012-06" db="EMBL/GenBank/DDBJ databases">
        <title>Finished chromosome of genome of Microcoleus sp. PCC 7113.</title>
        <authorList>
            <consortium name="US DOE Joint Genome Institute"/>
            <person name="Gugger M."/>
            <person name="Coursin T."/>
            <person name="Rippka R."/>
            <person name="Tandeau De Marsac N."/>
            <person name="Huntemann M."/>
            <person name="Wei C.-L."/>
            <person name="Han J."/>
            <person name="Detter J.C."/>
            <person name="Han C."/>
            <person name="Tapia R."/>
            <person name="Chen A."/>
            <person name="Kyrpides N."/>
            <person name="Mavromatis K."/>
            <person name="Markowitz V."/>
            <person name="Szeto E."/>
            <person name="Ivanova N."/>
            <person name="Pagani I."/>
            <person name="Pati A."/>
            <person name="Goodwin L."/>
            <person name="Nordberg H.P."/>
            <person name="Cantor M.N."/>
            <person name="Hua S.X."/>
            <person name="Woyke T."/>
            <person name="Kerfeld C.A."/>
        </authorList>
    </citation>
    <scope>NUCLEOTIDE SEQUENCE [LARGE SCALE GENOMIC DNA]</scope>
    <source>
        <strain evidence="1 2">PCC 7113</strain>
    </source>
</reference>
<dbReference type="HOGENOM" id="CLU_2735573_0_0_3"/>
<dbReference type="AlphaFoldDB" id="K9WG88"/>
<evidence type="ECO:0000313" key="1">
    <source>
        <dbReference type="EMBL" id="AFZ19425.1"/>
    </source>
</evidence>